<organism evidence="1 2">
    <name type="scientific">Diphasiastrum complanatum</name>
    <name type="common">Issler's clubmoss</name>
    <name type="synonym">Lycopodium complanatum</name>
    <dbReference type="NCBI Taxonomy" id="34168"/>
    <lineage>
        <taxon>Eukaryota</taxon>
        <taxon>Viridiplantae</taxon>
        <taxon>Streptophyta</taxon>
        <taxon>Embryophyta</taxon>
        <taxon>Tracheophyta</taxon>
        <taxon>Lycopodiopsida</taxon>
        <taxon>Lycopodiales</taxon>
        <taxon>Lycopodiaceae</taxon>
        <taxon>Lycopodioideae</taxon>
        <taxon>Diphasiastrum</taxon>
    </lineage>
</organism>
<keyword evidence="2" id="KW-1185">Reference proteome</keyword>
<evidence type="ECO:0000313" key="2">
    <source>
        <dbReference type="Proteomes" id="UP001162992"/>
    </source>
</evidence>
<dbReference type="Proteomes" id="UP001162992">
    <property type="component" value="Chromosome 1"/>
</dbReference>
<name>A0ACC2EY85_DIPCM</name>
<comment type="caution">
    <text evidence="1">The sequence shown here is derived from an EMBL/GenBank/DDBJ whole genome shotgun (WGS) entry which is preliminary data.</text>
</comment>
<accession>A0ACC2EY85</accession>
<protein>
    <submittedName>
        <fullName evidence="1">Uncharacterized protein</fullName>
    </submittedName>
</protein>
<sequence>MAVAVAVAVAVADLAPNESISVSSIYIYPVKGCKGISLPHALVCSTGFRWDRQWMVVGKTGRMLTQRVEPKLALVEVLLSPDAVNPQWGPLSSDSALSLTAPGMESLRIPLNIGKFQRNVIQVSVWEWTGLALDEGGAAANWFSKYLQKPCRLVRFDPDQSTRPTDKKFANGYQTTFTDGYPFLLVSEASMDALNEHLKDPLPINRFRPSIIVQGSTPFAEDYWQTFLIGNLKFHGVKLCSRCKVTTTDQETGEVGQEPLVTLRTFRNGQLLSSVKNMKNQVYFGQNIVCENSFVSSIEPRPIVAIGDKICVLEKAPAISTIMSKE</sequence>
<gene>
    <name evidence="1" type="ORF">O6H91_01G159500</name>
</gene>
<reference evidence="2" key="1">
    <citation type="journal article" date="2024" name="Proc. Natl. Acad. Sci. U.S.A.">
        <title>Extraordinary preservation of gene collinearity over three hundred million years revealed in homosporous lycophytes.</title>
        <authorList>
            <person name="Li C."/>
            <person name="Wickell D."/>
            <person name="Kuo L.Y."/>
            <person name="Chen X."/>
            <person name="Nie B."/>
            <person name="Liao X."/>
            <person name="Peng D."/>
            <person name="Ji J."/>
            <person name="Jenkins J."/>
            <person name="Williams M."/>
            <person name="Shu S."/>
            <person name="Plott C."/>
            <person name="Barry K."/>
            <person name="Rajasekar S."/>
            <person name="Grimwood J."/>
            <person name="Han X."/>
            <person name="Sun S."/>
            <person name="Hou Z."/>
            <person name="He W."/>
            <person name="Dai G."/>
            <person name="Sun C."/>
            <person name="Schmutz J."/>
            <person name="Leebens-Mack J.H."/>
            <person name="Li F.W."/>
            <person name="Wang L."/>
        </authorList>
    </citation>
    <scope>NUCLEOTIDE SEQUENCE [LARGE SCALE GENOMIC DNA]</scope>
    <source>
        <strain evidence="2">cv. PW_Plant_1</strain>
    </source>
</reference>
<proteinExistence type="predicted"/>
<dbReference type="EMBL" id="CM055092">
    <property type="protein sequence ID" value="KAJ7571330.1"/>
    <property type="molecule type" value="Genomic_DNA"/>
</dbReference>
<evidence type="ECO:0000313" key="1">
    <source>
        <dbReference type="EMBL" id="KAJ7571330.1"/>
    </source>
</evidence>